<name>A0A7X1TP78_9MICC</name>
<comment type="caution">
    <text evidence="1">The sequence shown here is derived from an EMBL/GenBank/DDBJ whole genome shotgun (WGS) entry which is preliminary data.</text>
</comment>
<organism evidence="1 2">
    <name type="scientific">Arthrobacter bussei</name>
    <dbReference type="NCBI Taxonomy" id="2594179"/>
    <lineage>
        <taxon>Bacteria</taxon>
        <taxon>Bacillati</taxon>
        <taxon>Actinomycetota</taxon>
        <taxon>Actinomycetes</taxon>
        <taxon>Micrococcales</taxon>
        <taxon>Micrococcaceae</taxon>
        <taxon>Arthrobacter</taxon>
    </lineage>
</organism>
<dbReference type="GO" id="GO:0020037">
    <property type="term" value="F:heme binding"/>
    <property type="evidence" value="ECO:0007669"/>
    <property type="project" value="InterPro"/>
</dbReference>
<reference evidence="2" key="1">
    <citation type="submission" date="2019-07" db="EMBL/GenBank/DDBJ databases">
        <title>Arthrobacter KR32 sp. nov., isolated from mountain cheese made of cows milk.</title>
        <authorList>
            <person name="Flegler A."/>
        </authorList>
    </citation>
    <scope>NUCLEOTIDE SEQUENCE [LARGE SCALE GENOMIC DNA]</scope>
    <source>
        <strain evidence="2">KR32</strain>
    </source>
</reference>
<evidence type="ECO:0000313" key="1">
    <source>
        <dbReference type="EMBL" id="MPY11348.1"/>
    </source>
</evidence>
<dbReference type="EMBL" id="VJXX01000003">
    <property type="protein sequence ID" value="MPY11348.1"/>
    <property type="molecule type" value="Genomic_DNA"/>
</dbReference>
<dbReference type="RefSeq" id="WP_152815683.1">
    <property type="nucleotide sequence ID" value="NZ_VJXX01000003.1"/>
</dbReference>
<dbReference type="OrthoDB" id="3368165at2"/>
<sequence length="236" mass="25614">MARIFSGAIGTGFEVLFRGIKQVRRDRPIHTRGLRLEGHVVVHAHGLRSGISWIDEPGRSPATARISRSAGTPDGLPDVVGLALRLHHPEPGPAPSTFSDVLLSSTGWSFPGRYLLLPRLSVSRAPLGTMMPYRGDDGPVLLGARTVGPAGLPSSLRAFRRSLGSSPWHLGLFFATPRGPWQHFGTLTLNLDPVAEDTDLRFDAVLHPLAGAQTYEWARRVREPSYALSRRAPGDA</sequence>
<dbReference type="Proteomes" id="UP000326464">
    <property type="component" value="Unassembled WGS sequence"/>
</dbReference>
<dbReference type="AlphaFoldDB" id="A0A7X1TP78"/>
<evidence type="ECO:0008006" key="3">
    <source>
        <dbReference type="Google" id="ProtNLM"/>
    </source>
</evidence>
<evidence type="ECO:0000313" key="2">
    <source>
        <dbReference type="Proteomes" id="UP000326464"/>
    </source>
</evidence>
<accession>A0A7X1TP78</accession>
<proteinExistence type="predicted"/>
<gene>
    <name evidence="1" type="ORF">FNH21_11570</name>
</gene>
<keyword evidence="2" id="KW-1185">Reference proteome</keyword>
<dbReference type="InterPro" id="IPR020835">
    <property type="entry name" value="Catalase_sf"/>
</dbReference>
<dbReference type="SUPFAM" id="SSF56634">
    <property type="entry name" value="Heme-dependent catalase-like"/>
    <property type="match status" value="1"/>
</dbReference>
<protein>
    <recommendedName>
        <fullName evidence="3">Phosphodiesterase</fullName>
    </recommendedName>
</protein>